<dbReference type="GO" id="GO:0004497">
    <property type="term" value="F:monooxygenase activity"/>
    <property type="evidence" value="ECO:0007669"/>
    <property type="project" value="InterPro"/>
</dbReference>
<dbReference type="GO" id="GO:0005506">
    <property type="term" value="F:iron ion binding"/>
    <property type="evidence" value="ECO:0007669"/>
    <property type="project" value="InterPro"/>
</dbReference>
<accession>A0A4Z1HJ26</accession>
<dbReference type="Proteomes" id="UP000297527">
    <property type="component" value="Unassembled WGS sequence"/>
</dbReference>
<evidence type="ECO:0008006" key="5">
    <source>
        <dbReference type="Google" id="ProtNLM"/>
    </source>
</evidence>
<organism evidence="3 4">
    <name type="scientific">Botryotinia convoluta</name>
    <dbReference type="NCBI Taxonomy" id="54673"/>
    <lineage>
        <taxon>Eukaryota</taxon>
        <taxon>Fungi</taxon>
        <taxon>Dikarya</taxon>
        <taxon>Ascomycota</taxon>
        <taxon>Pezizomycotina</taxon>
        <taxon>Leotiomycetes</taxon>
        <taxon>Helotiales</taxon>
        <taxon>Sclerotiniaceae</taxon>
        <taxon>Botryotinia</taxon>
    </lineage>
</organism>
<keyword evidence="2" id="KW-1133">Transmembrane helix</keyword>
<dbReference type="PANTHER" id="PTHR24305">
    <property type="entry name" value="CYTOCHROME P450"/>
    <property type="match status" value="1"/>
</dbReference>
<evidence type="ECO:0000256" key="2">
    <source>
        <dbReference type="SAM" id="Phobius"/>
    </source>
</evidence>
<comment type="caution">
    <text evidence="3">The sequence shown here is derived from an EMBL/GenBank/DDBJ whole genome shotgun (WGS) entry which is preliminary data.</text>
</comment>
<dbReference type="GO" id="GO:0016705">
    <property type="term" value="F:oxidoreductase activity, acting on paired donors, with incorporation or reduction of molecular oxygen"/>
    <property type="evidence" value="ECO:0007669"/>
    <property type="project" value="InterPro"/>
</dbReference>
<evidence type="ECO:0000313" key="4">
    <source>
        <dbReference type="Proteomes" id="UP000297527"/>
    </source>
</evidence>
<keyword evidence="2" id="KW-0812">Transmembrane</keyword>
<dbReference type="GO" id="GO:0020037">
    <property type="term" value="F:heme binding"/>
    <property type="evidence" value="ECO:0007669"/>
    <property type="project" value="InterPro"/>
</dbReference>
<name>A0A4Z1HJ26_9HELO</name>
<protein>
    <recommendedName>
        <fullName evidence="5">Cytochrome P450</fullName>
    </recommendedName>
</protein>
<gene>
    <name evidence="3" type="ORF">BCON_0287g00120</name>
</gene>
<feature type="transmembrane region" description="Helical" evidence="2">
    <location>
        <begin position="6"/>
        <end position="29"/>
    </location>
</feature>
<reference evidence="3 4" key="1">
    <citation type="submission" date="2017-12" db="EMBL/GenBank/DDBJ databases">
        <title>Comparative genomics of Botrytis spp.</title>
        <authorList>
            <person name="Valero-Jimenez C.A."/>
            <person name="Tapia P."/>
            <person name="Veloso J."/>
            <person name="Silva-Moreno E."/>
            <person name="Staats M."/>
            <person name="Valdes J.H."/>
            <person name="Van Kan J.A.L."/>
        </authorList>
    </citation>
    <scope>NUCLEOTIDE SEQUENCE [LARGE SCALE GENOMIC DNA]</scope>
    <source>
        <strain evidence="3 4">MUCL11595</strain>
    </source>
</reference>
<dbReference type="EMBL" id="PQXN01000286">
    <property type="protein sequence ID" value="TGO47242.1"/>
    <property type="molecule type" value="Genomic_DNA"/>
</dbReference>
<dbReference type="AlphaFoldDB" id="A0A4Z1HJ26"/>
<dbReference type="PANTHER" id="PTHR24305:SF166">
    <property type="entry name" value="CYTOCHROME P450 12A4, MITOCHONDRIAL-RELATED"/>
    <property type="match status" value="1"/>
</dbReference>
<proteinExistence type="inferred from homology"/>
<dbReference type="Gene3D" id="1.10.630.10">
    <property type="entry name" value="Cytochrome P450"/>
    <property type="match status" value="1"/>
</dbReference>
<keyword evidence="4" id="KW-1185">Reference proteome</keyword>
<dbReference type="InterPro" id="IPR050121">
    <property type="entry name" value="Cytochrome_P450_monoxygenase"/>
</dbReference>
<comment type="similarity">
    <text evidence="1">Belongs to the cytochrome P450 family.</text>
</comment>
<dbReference type="SUPFAM" id="SSF48264">
    <property type="entry name" value="Cytochrome P450"/>
    <property type="match status" value="1"/>
</dbReference>
<evidence type="ECO:0000256" key="1">
    <source>
        <dbReference type="ARBA" id="ARBA00010617"/>
    </source>
</evidence>
<dbReference type="InterPro" id="IPR036396">
    <property type="entry name" value="Cyt_P450_sf"/>
</dbReference>
<sequence length="109" mass="12831">MGIIQIAMSSFWISLCVTILFYTVLLYLYRITFHPLASFPGPKLAAITLWYEFYYDFFHGGRYIFKIKEMHEKYGPIVRVTPDELHVNDPSFVSELMPAGGRRRNKCER</sequence>
<dbReference type="OrthoDB" id="3945418at2759"/>
<evidence type="ECO:0000313" key="3">
    <source>
        <dbReference type="EMBL" id="TGO47242.1"/>
    </source>
</evidence>
<keyword evidence="2" id="KW-0472">Membrane</keyword>